<proteinExistence type="predicted"/>
<feature type="transmembrane region" description="Helical" evidence="1">
    <location>
        <begin position="90"/>
        <end position="113"/>
    </location>
</feature>
<dbReference type="Pfam" id="PF07758">
    <property type="entry name" value="DUF1614"/>
    <property type="match status" value="1"/>
</dbReference>
<comment type="caution">
    <text evidence="2">The sequence shown here is derived from an EMBL/GenBank/DDBJ whole genome shotgun (WGS) entry which is preliminary data.</text>
</comment>
<evidence type="ECO:0000256" key="1">
    <source>
        <dbReference type="SAM" id="Phobius"/>
    </source>
</evidence>
<keyword evidence="1" id="KW-1133">Transmembrane helix</keyword>
<name>A0A9X2PJ65_9BACT</name>
<sequence length="230" mass="23235">MRTAPTGCLSLLMFGLVLALPFVLANAFLTALTKLGLGPLSALGVAVGIFVGGAINIPVARVQQAERVEYRPTRLLGLHRFLGRPVRHRAYTVVAVNVGGCLVPTVLAGYQVARMALEAPAALGALGIALGLNVGLCYSFATPVPRRGIAMQPLIPALAAALSGLVLAPEWAPPIAFAAGVLGPLIGADLLHLDDIAQLGAGMASIGGAGTFDGVVLSGLVATLLVPGAL</sequence>
<evidence type="ECO:0000313" key="3">
    <source>
        <dbReference type="Proteomes" id="UP001155057"/>
    </source>
</evidence>
<gene>
    <name evidence="2" type="ORF">GGP61_002770</name>
</gene>
<dbReference type="InterPro" id="IPR011672">
    <property type="entry name" value="DUF1614"/>
</dbReference>
<dbReference type="Proteomes" id="UP001155057">
    <property type="component" value="Unassembled WGS sequence"/>
</dbReference>
<accession>A0A9X2PJ65</accession>
<evidence type="ECO:0000313" key="2">
    <source>
        <dbReference type="EMBL" id="MCS3711139.1"/>
    </source>
</evidence>
<feature type="transmembrane region" description="Helical" evidence="1">
    <location>
        <begin position="148"/>
        <end position="168"/>
    </location>
</feature>
<reference evidence="2" key="1">
    <citation type="submission" date="2022-08" db="EMBL/GenBank/DDBJ databases">
        <title>Genomic Encyclopedia of Type Strains, Phase V (KMG-V): Genome sequencing to study the core and pangenomes of soil and plant-associated prokaryotes.</title>
        <authorList>
            <person name="Whitman W."/>
        </authorList>
    </citation>
    <scope>NUCLEOTIDE SEQUENCE</scope>
    <source>
        <strain evidence="2">SP3049</strain>
    </source>
</reference>
<organism evidence="2 3">
    <name type="scientific">Salinibacter ruber</name>
    <dbReference type="NCBI Taxonomy" id="146919"/>
    <lineage>
        <taxon>Bacteria</taxon>
        <taxon>Pseudomonadati</taxon>
        <taxon>Rhodothermota</taxon>
        <taxon>Rhodothermia</taxon>
        <taxon>Rhodothermales</taxon>
        <taxon>Salinibacteraceae</taxon>
        <taxon>Salinibacter</taxon>
    </lineage>
</organism>
<keyword evidence="1" id="KW-0472">Membrane</keyword>
<feature type="transmembrane region" description="Helical" evidence="1">
    <location>
        <begin position="35"/>
        <end position="57"/>
    </location>
</feature>
<keyword evidence="1" id="KW-0812">Transmembrane</keyword>
<feature type="transmembrane region" description="Helical" evidence="1">
    <location>
        <begin position="119"/>
        <end position="141"/>
    </location>
</feature>
<dbReference type="AlphaFoldDB" id="A0A9X2PJ65"/>
<dbReference type="RefSeq" id="WP_259060681.1">
    <property type="nucleotide sequence ID" value="NZ_JANTZQ010000001.1"/>
</dbReference>
<feature type="transmembrane region" description="Helical" evidence="1">
    <location>
        <begin position="174"/>
        <end position="191"/>
    </location>
</feature>
<dbReference type="EMBL" id="JANUAE010000011">
    <property type="protein sequence ID" value="MCS3711139.1"/>
    <property type="molecule type" value="Genomic_DNA"/>
</dbReference>
<protein>
    <submittedName>
        <fullName evidence="2">Membrane protein</fullName>
    </submittedName>
</protein>
<feature type="transmembrane region" description="Helical" evidence="1">
    <location>
        <begin position="203"/>
        <end position="226"/>
    </location>
</feature>